<feature type="transmembrane region" description="Helical" evidence="1">
    <location>
        <begin position="37"/>
        <end position="56"/>
    </location>
</feature>
<protein>
    <submittedName>
        <fullName evidence="2">Uncharacterized protein</fullName>
    </submittedName>
</protein>
<accession>A0ABD5RHP3</accession>
<evidence type="ECO:0000256" key="1">
    <source>
        <dbReference type="SAM" id="Phobius"/>
    </source>
</evidence>
<feature type="transmembrane region" description="Helical" evidence="1">
    <location>
        <begin position="126"/>
        <end position="146"/>
    </location>
</feature>
<dbReference type="AlphaFoldDB" id="A0ABD5RHP3"/>
<evidence type="ECO:0000313" key="3">
    <source>
        <dbReference type="Proteomes" id="UP001596099"/>
    </source>
</evidence>
<keyword evidence="1" id="KW-0812">Transmembrane</keyword>
<keyword evidence="1" id="KW-1133">Transmembrane helix</keyword>
<proteinExistence type="predicted"/>
<reference evidence="2 3" key="1">
    <citation type="journal article" date="2019" name="Int. J. Syst. Evol. Microbiol.">
        <title>The Global Catalogue of Microorganisms (GCM) 10K type strain sequencing project: providing services to taxonomists for standard genome sequencing and annotation.</title>
        <authorList>
            <consortium name="The Broad Institute Genomics Platform"/>
            <consortium name="The Broad Institute Genome Sequencing Center for Infectious Disease"/>
            <person name="Wu L."/>
            <person name="Ma J."/>
        </authorList>
    </citation>
    <scope>NUCLEOTIDE SEQUENCE [LARGE SCALE GENOMIC DNA]</scope>
    <source>
        <strain evidence="2 3">CGMCC 1.12543</strain>
    </source>
</reference>
<dbReference type="Proteomes" id="UP001596099">
    <property type="component" value="Unassembled WGS sequence"/>
</dbReference>
<keyword evidence="1" id="KW-0472">Membrane</keyword>
<comment type="caution">
    <text evidence="2">The sequence shown here is derived from an EMBL/GenBank/DDBJ whole genome shotgun (WGS) entry which is preliminary data.</text>
</comment>
<organism evidence="2 3">
    <name type="scientific">Halomarina salina</name>
    <dbReference type="NCBI Taxonomy" id="1872699"/>
    <lineage>
        <taxon>Archaea</taxon>
        <taxon>Methanobacteriati</taxon>
        <taxon>Methanobacteriota</taxon>
        <taxon>Stenosarchaea group</taxon>
        <taxon>Halobacteria</taxon>
        <taxon>Halobacteriales</taxon>
        <taxon>Natronomonadaceae</taxon>
        <taxon>Halomarina</taxon>
    </lineage>
</organism>
<dbReference type="RefSeq" id="WP_247418304.1">
    <property type="nucleotide sequence ID" value="NZ_JALLGW010000001.1"/>
</dbReference>
<gene>
    <name evidence="2" type="ORF">ACFPYI_01090</name>
</gene>
<dbReference type="EMBL" id="JBHSQH010000001">
    <property type="protein sequence ID" value="MFC5969915.1"/>
    <property type="molecule type" value="Genomic_DNA"/>
</dbReference>
<name>A0ABD5RHP3_9EURY</name>
<keyword evidence="3" id="KW-1185">Reference proteome</keyword>
<feature type="transmembrane region" description="Helical" evidence="1">
    <location>
        <begin position="63"/>
        <end position="82"/>
    </location>
</feature>
<evidence type="ECO:0000313" key="2">
    <source>
        <dbReference type="EMBL" id="MFC5969915.1"/>
    </source>
</evidence>
<sequence length="165" mass="17276">MLRSVARAVALALAAAVLLFGLTYVYLGTRLLPQLPLLVYAAVIVSIPAIAIVRPLDTRAGPILGVVLLGALVFATGVYGPTLNCNSEASYPDNADYGITFQSGELQFGENFDGANYRCSASTVPAVAIVGWLLVSTGFVAAAFDWHTDPPWRGRSLGEGSSGDD</sequence>